<keyword evidence="3" id="KW-1185">Reference proteome</keyword>
<evidence type="ECO:0000313" key="2">
    <source>
        <dbReference type="EMBL" id="VGO11905.1"/>
    </source>
</evidence>
<evidence type="ECO:0000313" key="3">
    <source>
        <dbReference type="Proteomes" id="UP000366872"/>
    </source>
</evidence>
<dbReference type="Proteomes" id="UP000366872">
    <property type="component" value="Unassembled WGS sequence"/>
</dbReference>
<dbReference type="InterPro" id="IPR000257">
    <property type="entry name" value="Uroporphyrinogen_deCOase"/>
</dbReference>
<name>A0A6C2TW53_PONDE</name>
<proteinExistence type="predicted"/>
<dbReference type="RefSeq" id="WP_222847022.1">
    <property type="nucleotide sequence ID" value="NZ_CAAHFG010000001.1"/>
</dbReference>
<dbReference type="PANTHER" id="PTHR47099:SF1">
    <property type="entry name" value="METHYLCOBAMIDE:COM METHYLTRANSFERASE MTBA"/>
    <property type="match status" value="1"/>
</dbReference>
<evidence type="ECO:0000259" key="1">
    <source>
        <dbReference type="Pfam" id="PF01208"/>
    </source>
</evidence>
<reference evidence="2 3" key="1">
    <citation type="submission" date="2019-04" db="EMBL/GenBank/DDBJ databases">
        <authorList>
            <person name="Van Vliet M D."/>
        </authorList>
    </citation>
    <scope>NUCLEOTIDE SEQUENCE [LARGE SCALE GENOMIC DNA]</scope>
    <source>
        <strain evidence="2 3">F1</strain>
    </source>
</reference>
<dbReference type="GO" id="GO:0006779">
    <property type="term" value="P:porphyrin-containing compound biosynthetic process"/>
    <property type="evidence" value="ECO:0007669"/>
    <property type="project" value="InterPro"/>
</dbReference>
<dbReference type="InterPro" id="IPR038071">
    <property type="entry name" value="UROD/MetE-like_sf"/>
</dbReference>
<dbReference type="Gene3D" id="3.20.20.210">
    <property type="match status" value="1"/>
</dbReference>
<gene>
    <name evidence="2" type="ORF">PDESU_00453</name>
</gene>
<organism evidence="2 3">
    <name type="scientific">Pontiella desulfatans</name>
    <dbReference type="NCBI Taxonomy" id="2750659"/>
    <lineage>
        <taxon>Bacteria</taxon>
        <taxon>Pseudomonadati</taxon>
        <taxon>Kiritimatiellota</taxon>
        <taxon>Kiritimatiellia</taxon>
        <taxon>Kiritimatiellales</taxon>
        <taxon>Pontiellaceae</taxon>
        <taxon>Pontiella</taxon>
    </lineage>
</organism>
<protein>
    <recommendedName>
        <fullName evidence="1">Uroporphyrinogen decarboxylase (URO-D) domain-containing protein</fullName>
    </recommendedName>
</protein>
<accession>A0A6C2TW53</accession>
<dbReference type="AlphaFoldDB" id="A0A6C2TW53"/>
<dbReference type="GO" id="GO:0004853">
    <property type="term" value="F:uroporphyrinogen decarboxylase activity"/>
    <property type="evidence" value="ECO:0007669"/>
    <property type="project" value="InterPro"/>
</dbReference>
<dbReference type="SUPFAM" id="SSF51726">
    <property type="entry name" value="UROD/MetE-like"/>
    <property type="match status" value="1"/>
</dbReference>
<dbReference type="Pfam" id="PF01208">
    <property type="entry name" value="URO-D"/>
    <property type="match status" value="1"/>
</dbReference>
<sequence length="351" mass="39923">MGMTSKERVRAAFEHKTPDRVPCFLKGVDVAYGKLMKHFGVDSYEAVHDKMDIDVWNLWAPYIGPELPVQKTADGHDEFTHEFGYRYIMHWNGAEYNAHTTYYPLQETETIEQLDAWTWPNPDHFDYEAVARECGKHENRALRIGWPGVYQFVTNLVDAEKLYIDMATEPEYAQHLFDKMVEFELEYYGRMFEAADGRIDILCVCDDYGTQNGMLFSNDMWNQFFAKNTKRLADLAHRHGAFYLQHSCGAVRPIIGNLIDCGVDGLDPIQKVAGMEPEGLKADFGDQLCFHGGIDTQDLLPHGTPAAVTAEAERFIETLNKNGGYILGPSQDFEGDVPVENILALYAARRI</sequence>
<dbReference type="InterPro" id="IPR052024">
    <property type="entry name" value="Methanogen_methyltrans"/>
</dbReference>
<dbReference type="PANTHER" id="PTHR47099">
    <property type="entry name" value="METHYLCOBAMIDE:COM METHYLTRANSFERASE MTBA"/>
    <property type="match status" value="1"/>
</dbReference>
<feature type="domain" description="Uroporphyrinogen decarboxylase (URO-D)" evidence="1">
    <location>
        <begin position="154"/>
        <end position="349"/>
    </location>
</feature>
<dbReference type="EMBL" id="CAAHFG010000001">
    <property type="protein sequence ID" value="VGO11905.1"/>
    <property type="molecule type" value="Genomic_DNA"/>
</dbReference>